<dbReference type="Gene3D" id="2.10.110.10">
    <property type="entry name" value="Cysteine Rich Protein"/>
    <property type="match status" value="3"/>
</dbReference>
<dbReference type="Pfam" id="PF00412">
    <property type="entry name" value="LIM"/>
    <property type="match status" value="3"/>
</dbReference>
<dbReference type="OrthoDB" id="10069167at2759"/>
<keyword evidence="8" id="KW-1185">Reference proteome</keyword>
<dbReference type="EMBL" id="REGN01008705">
    <property type="protein sequence ID" value="RNA02938.1"/>
    <property type="molecule type" value="Genomic_DNA"/>
</dbReference>
<keyword evidence="1 5" id="KW-0479">Metal-binding</keyword>
<feature type="domain" description="LIM zinc-binding" evidence="6">
    <location>
        <begin position="78"/>
        <end position="138"/>
    </location>
</feature>
<dbReference type="PROSITE" id="PS50023">
    <property type="entry name" value="LIM_DOMAIN_2"/>
    <property type="match status" value="1"/>
</dbReference>
<keyword evidence="2" id="KW-0677">Repeat</keyword>
<dbReference type="FunFam" id="2.10.110.10:FF:000005">
    <property type="entry name" value="Testin isoform 1"/>
    <property type="match status" value="1"/>
</dbReference>
<sequence>MFKLNIIKNRGTDCRCEKPVENGTLGIFAARAGPHACWHPGCFACACCHELLVDLIYFYNAADDNVYCGRHHAELFKPRCPACDEIIFSDECTEAEGRSWHIAHFACFDCNELLGGQRYFMKAGKPYCCACFEKVHVEFCATCGTAIGVDHGQISYQDQHWHATDHCFKCHTCAKSLRGGLMFIPRHGVIYCSNGCLRAKSAGQQP</sequence>
<dbReference type="PROSITE" id="PS00478">
    <property type="entry name" value="LIM_DOMAIN_1"/>
    <property type="match status" value="1"/>
</dbReference>
<evidence type="ECO:0000256" key="4">
    <source>
        <dbReference type="ARBA" id="ARBA00023038"/>
    </source>
</evidence>
<dbReference type="PANTHER" id="PTHR24211">
    <property type="entry name" value="LIM DOMAIN-CONTAINING PROTEIN"/>
    <property type="match status" value="1"/>
</dbReference>
<name>A0A3M7PW69_BRAPC</name>
<dbReference type="InterPro" id="IPR047120">
    <property type="entry name" value="Pk/Esn/Tes"/>
</dbReference>
<comment type="caution">
    <text evidence="7">The sequence shown here is derived from an EMBL/GenBank/DDBJ whole genome shotgun (WGS) entry which is preliminary data.</text>
</comment>
<protein>
    <submittedName>
        <fullName evidence="7">Prickle 1</fullName>
    </submittedName>
</protein>
<evidence type="ECO:0000256" key="3">
    <source>
        <dbReference type="ARBA" id="ARBA00022833"/>
    </source>
</evidence>
<dbReference type="AlphaFoldDB" id="A0A3M7PW69"/>
<evidence type="ECO:0000256" key="2">
    <source>
        <dbReference type="ARBA" id="ARBA00022737"/>
    </source>
</evidence>
<evidence type="ECO:0000256" key="5">
    <source>
        <dbReference type="PROSITE-ProRule" id="PRU00125"/>
    </source>
</evidence>
<keyword evidence="4 5" id="KW-0440">LIM domain</keyword>
<dbReference type="Proteomes" id="UP000276133">
    <property type="component" value="Unassembled WGS sequence"/>
</dbReference>
<organism evidence="7 8">
    <name type="scientific">Brachionus plicatilis</name>
    <name type="common">Marine rotifer</name>
    <name type="synonym">Brachionus muelleri</name>
    <dbReference type="NCBI Taxonomy" id="10195"/>
    <lineage>
        <taxon>Eukaryota</taxon>
        <taxon>Metazoa</taxon>
        <taxon>Spiralia</taxon>
        <taxon>Gnathifera</taxon>
        <taxon>Rotifera</taxon>
        <taxon>Eurotatoria</taxon>
        <taxon>Monogononta</taxon>
        <taxon>Pseudotrocha</taxon>
        <taxon>Ploima</taxon>
        <taxon>Brachionidae</taxon>
        <taxon>Brachionus</taxon>
    </lineage>
</organism>
<proteinExistence type="predicted"/>
<evidence type="ECO:0000313" key="7">
    <source>
        <dbReference type="EMBL" id="RNA02938.1"/>
    </source>
</evidence>
<reference evidence="7 8" key="1">
    <citation type="journal article" date="2018" name="Sci. Rep.">
        <title>Genomic signatures of local adaptation to the degree of environmental predictability in rotifers.</title>
        <authorList>
            <person name="Franch-Gras L."/>
            <person name="Hahn C."/>
            <person name="Garcia-Roger E.M."/>
            <person name="Carmona M.J."/>
            <person name="Serra M."/>
            <person name="Gomez A."/>
        </authorList>
    </citation>
    <scope>NUCLEOTIDE SEQUENCE [LARGE SCALE GENOMIC DNA]</scope>
    <source>
        <strain evidence="7">HYR1</strain>
    </source>
</reference>
<dbReference type="SMART" id="SM00132">
    <property type="entry name" value="LIM"/>
    <property type="match status" value="3"/>
</dbReference>
<dbReference type="GO" id="GO:0046872">
    <property type="term" value="F:metal ion binding"/>
    <property type="evidence" value="ECO:0007669"/>
    <property type="project" value="UniProtKB-KW"/>
</dbReference>
<evidence type="ECO:0000313" key="8">
    <source>
        <dbReference type="Proteomes" id="UP000276133"/>
    </source>
</evidence>
<accession>A0A3M7PW69</accession>
<keyword evidence="3 5" id="KW-0862">Zinc</keyword>
<evidence type="ECO:0000256" key="1">
    <source>
        <dbReference type="ARBA" id="ARBA00022723"/>
    </source>
</evidence>
<dbReference type="InterPro" id="IPR001781">
    <property type="entry name" value="Znf_LIM"/>
</dbReference>
<feature type="non-terminal residue" evidence="7">
    <location>
        <position position="206"/>
    </location>
</feature>
<evidence type="ECO:0000259" key="6">
    <source>
        <dbReference type="PROSITE" id="PS50023"/>
    </source>
</evidence>
<gene>
    <name evidence="7" type="ORF">BpHYR1_002286</name>
</gene>
<dbReference type="PANTHER" id="PTHR24211:SF20">
    <property type="entry name" value="PROTEIN ESPINAS-RELATED"/>
    <property type="match status" value="1"/>
</dbReference>
<dbReference type="STRING" id="10195.A0A3M7PW69"/>
<dbReference type="SUPFAM" id="SSF57716">
    <property type="entry name" value="Glucocorticoid receptor-like (DNA-binding domain)"/>
    <property type="match status" value="2"/>
</dbReference>